<dbReference type="InterPro" id="IPR005225">
    <property type="entry name" value="Small_GTP-bd"/>
</dbReference>
<dbReference type="InterPro" id="IPR015946">
    <property type="entry name" value="KH_dom-like_a/b"/>
</dbReference>
<evidence type="ECO:0000256" key="5">
    <source>
        <dbReference type="ARBA" id="ARBA00023134"/>
    </source>
</evidence>
<comment type="subcellular location">
    <subcellularLocation>
        <location evidence="6">Cytoplasm</location>
    </subcellularLocation>
    <subcellularLocation>
        <location evidence="6">Cell membrane</location>
        <topology evidence="6">Peripheral membrane protein</topology>
    </subcellularLocation>
</comment>
<dbReference type="Pfam" id="PF01926">
    <property type="entry name" value="MMR_HSR1"/>
    <property type="match status" value="1"/>
</dbReference>
<feature type="domain" description="Era-type G" evidence="10">
    <location>
        <begin position="10"/>
        <end position="177"/>
    </location>
</feature>
<dbReference type="GO" id="GO:0005829">
    <property type="term" value="C:cytosol"/>
    <property type="evidence" value="ECO:0007669"/>
    <property type="project" value="TreeGrafter"/>
</dbReference>
<organism evidence="11 12">
    <name type="scientific">Emcibacter nanhaiensis</name>
    <dbReference type="NCBI Taxonomy" id="1505037"/>
    <lineage>
        <taxon>Bacteria</taxon>
        <taxon>Pseudomonadati</taxon>
        <taxon>Pseudomonadota</taxon>
        <taxon>Alphaproteobacteria</taxon>
        <taxon>Emcibacterales</taxon>
        <taxon>Emcibacteraceae</taxon>
        <taxon>Emcibacter</taxon>
    </lineage>
</organism>
<dbReference type="GO" id="GO:0043024">
    <property type="term" value="F:ribosomal small subunit binding"/>
    <property type="evidence" value="ECO:0007669"/>
    <property type="project" value="TreeGrafter"/>
</dbReference>
<protein>
    <recommendedName>
        <fullName evidence="2 6">GTPase Era</fullName>
    </recommendedName>
</protein>
<feature type="region of interest" description="G2" evidence="7">
    <location>
        <begin position="44"/>
        <end position="48"/>
    </location>
</feature>
<dbReference type="GO" id="GO:0003924">
    <property type="term" value="F:GTPase activity"/>
    <property type="evidence" value="ECO:0007669"/>
    <property type="project" value="UniProtKB-UniRule"/>
</dbReference>
<dbReference type="InterPro" id="IPR004044">
    <property type="entry name" value="KH_dom_type_2"/>
</dbReference>
<dbReference type="InterPro" id="IPR030388">
    <property type="entry name" value="G_ERA_dom"/>
</dbReference>
<dbReference type="Gene3D" id="3.40.50.300">
    <property type="entry name" value="P-loop containing nucleotide triphosphate hydrolases"/>
    <property type="match status" value="1"/>
</dbReference>
<dbReference type="GO" id="GO:0005525">
    <property type="term" value="F:GTP binding"/>
    <property type="evidence" value="ECO:0007669"/>
    <property type="project" value="UniProtKB-UniRule"/>
</dbReference>
<comment type="function">
    <text evidence="6">An essential GTPase that binds both GDP and GTP, with rapid nucleotide exchange. Plays a role in 16S rRNA processing and 30S ribosomal subunit biogenesis and possibly also in cell cycle regulation and energy metabolism.</text>
</comment>
<keyword evidence="3 6" id="KW-0547">Nucleotide-binding</keyword>
<feature type="region of interest" description="G1" evidence="7">
    <location>
        <begin position="18"/>
        <end position="25"/>
    </location>
</feature>
<accession>A0A501PT58</accession>
<feature type="binding site" evidence="6">
    <location>
        <begin position="65"/>
        <end position="69"/>
    </location>
    <ligand>
        <name>GTP</name>
        <dbReference type="ChEBI" id="CHEBI:37565"/>
    </ligand>
</feature>
<dbReference type="GO" id="GO:0000028">
    <property type="term" value="P:ribosomal small subunit assembly"/>
    <property type="evidence" value="ECO:0007669"/>
    <property type="project" value="TreeGrafter"/>
</dbReference>
<keyword evidence="6" id="KW-0699">rRNA-binding</keyword>
<dbReference type="CDD" id="cd04163">
    <property type="entry name" value="Era"/>
    <property type="match status" value="1"/>
</dbReference>
<evidence type="ECO:0000256" key="7">
    <source>
        <dbReference type="PROSITE-ProRule" id="PRU01050"/>
    </source>
</evidence>
<feature type="binding site" evidence="6">
    <location>
        <begin position="18"/>
        <end position="25"/>
    </location>
    <ligand>
        <name>GTP</name>
        <dbReference type="ChEBI" id="CHEBI:37565"/>
    </ligand>
</feature>
<keyword evidence="4 6" id="KW-0694">RNA-binding</keyword>
<keyword evidence="12" id="KW-1185">Reference proteome</keyword>
<keyword evidence="6" id="KW-0690">Ribosome biogenesis</keyword>
<feature type="region of interest" description="G4" evidence="7">
    <location>
        <begin position="127"/>
        <end position="130"/>
    </location>
</feature>
<dbReference type="SUPFAM" id="SSF52540">
    <property type="entry name" value="P-loop containing nucleoside triphosphate hydrolases"/>
    <property type="match status" value="1"/>
</dbReference>
<dbReference type="NCBIfam" id="TIGR00436">
    <property type="entry name" value="era"/>
    <property type="match status" value="1"/>
</dbReference>
<dbReference type="PANTHER" id="PTHR42698:SF1">
    <property type="entry name" value="GTPASE ERA, MITOCHONDRIAL"/>
    <property type="match status" value="1"/>
</dbReference>
<dbReference type="CDD" id="cd22534">
    <property type="entry name" value="KH-II_Era"/>
    <property type="match status" value="1"/>
</dbReference>
<comment type="caution">
    <text evidence="11">The sequence shown here is derived from an EMBL/GenBank/DDBJ whole genome shotgun (WGS) entry which is preliminary data.</text>
</comment>
<dbReference type="InterPro" id="IPR005662">
    <property type="entry name" value="GTPase_Era-like"/>
</dbReference>
<dbReference type="PROSITE" id="PS50823">
    <property type="entry name" value="KH_TYPE_2"/>
    <property type="match status" value="1"/>
</dbReference>
<keyword evidence="6" id="KW-1003">Cell membrane</keyword>
<dbReference type="InterPro" id="IPR027417">
    <property type="entry name" value="P-loop_NTPase"/>
</dbReference>
<evidence type="ECO:0000256" key="3">
    <source>
        <dbReference type="ARBA" id="ARBA00022741"/>
    </source>
</evidence>
<gene>
    <name evidence="6" type="primary">era</name>
    <name evidence="11" type="ORF">FIV46_00650</name>
</gene>
<dbReference type="GO" id="GO:0070181">
    <property type="term" value="F:small ribosomal subunit rRNA binding"/>
    <property type="evidence" value="ECO:0007669"/>
    <property type="project" value="UniProtKB-UniRule"/>
</dbReference>
<evidence type="ECO:0000256" key="6">
    <source>
        <dbReference type="HAMAP-Rule" id="MF_00367"/>
    </source>
</evidence>
<dbReference type="PROSITE" id="PS51713">
    <property type="entry name" value="G_ERA"/>
    <property type="match status" value="1"/>
</dbReference>
<name>A0A501PT58_9PROT</name>
<dbReference type="GO" id="GO:0005886">
    <property type="term" value="C:plasma membrane"/>
    <property type="evidence" value="ECO:0007669"/>
    <property type="project" value="UniProtKB-SubCell"/>
</dbReference>
<feature type="domain" description="KH type-2" evidence="9">
    <location>
        <begin position="208"/>
        <end position="285"/>
    </location>
</feature>
<feature type="region of interest" description="G5" evidence="7">
    <location>
        <begin position="156"/>
        <end position="158"/>
    </location>
</feature>
<feature type="region of interest" description="G3" evidence="7">
    <location>
        <begin position="65"/>
        <end position="68"/>
    </location>
</feature>
<evidence type="ECO:0000259" key="10">
    <source>
        <dbReference type="PROSITE" id="PS51713"/>
    </source>
</evidence>
<feature type="binding site" evidence="6">
    <location>
        <begin position="127"/>
        <end position="130"/>
    </location>
    <ligand>
        <name>GTP</name>
        <dbReference type="ChEBI" id="CHEBI:37565"/>
    </ligand>
</feature>
<evidence type="ECO:0000256" key="1">
    <source>
        <dbReference type="ARBA" id="ARBA00007921"/>
    </source>
</evidence>
<comment type="subunit">
    <text evidence="6">Monomer.</text>
</comment>
<dbReference type="EMBL" id="VFIY01000004">
    <property type="protein sequence ID" value="TPD63242.1"/>
    <property type="molecule type" value="Genomic_DNA"/>
</dbReference>
<evidence type="ECO:0000256" key="8">
    <source>
        <dbReference type="RuleBase" id="RU003761"/>
    </source>
</evidence>
<dbReference type="InterPro" id="IPR006073">
    <property type="entry name" value="GTP-bd"/>
</dbReference>
<keyword evidence="6" id="KW-0472">Membrane</keyword>
<keyword evidence="6" id="KW-0963">Cytoplasm</keyword>
<dbReference type="HAMAP" id="MF_00367">
    <property type="entry name" value="GTPase_Era"/>
    <property type="match status" value="1"/>
</dbReference>
<comment type="similarity">
    <text evidence="1 6 7 8">Belongs to the TRAFAC class TrmE-Era-EngA-EngB-Septin-like GTPase superfamily. Era GTPase family.</text>
</comment>
<dbReference type="PANTHER" id="PTHR42698">
    <property type="entry name" value="GTPASE ERA"/>
    <property type="match status" value="1"/>
</dbReference>
<evidence type="ECO:0000259" key="9">
    <source>
        <dbReference type="PROSITE" id="PS50823"/>
    </source>
</evidence>
<evidence type="ECO:0000256" key="4">
    <source>
        <dbReference type="ARBA" id="ARBA00022884"/>
    </source>
</evidence>
<dbReference type="SUPFAM" id="SSF54814">
    <property type="entry name" value="Prokaryotic type KH domain (KH-domain type II)"/>
    <property type="match status" value="1"/>
</dbReference>
<dbReference type="PRINTS" id="PR00326">
    <property type="entry name" value="GTP1OBG"/>
</dbReference>
<proteinExistence type="inferred from homology"/>
<dbReference type="NCBIfam" id="NF000908">
    <property type="entry name" value="PRK00089.1"/>
    <property type="match status" value="1"/>
</dbReference>
<evidence type="ECO:0000313" key="12">
    <source>
        <dbReference type="Proteomes" id="UP000319148"/>
    </source>
</evidence>
<dbReference type="OrthoDB" id="9805918at2"/>
<keyword evidence="5 6" id="KW-0342">GTP-binding</keyword>
<dbReference type="Gene3D" id="3.30.300.20">
    <property type="match status" value="1"/>
</dbReference>
<sequence length="303" mass="34510">MPMTTEQNTRCGYVALIGAPNAGKSTLLNALVGSKIAIVTHKVQTTRTRILGVAIDGPNQMIFLDTPGIFQPKKRMERAMVAAAWEGAHDADIIVLLVDASRGIDEDTRRIAGDLKEKKRKVILALNKVDGMKRETLLPLIQEMNEIGEFTDTLLISALRGDGLDELKAKIAEYLPKGIWLYPEDQLTDITERMLAAEITREKFFLRLHDELPYSATIETEQWKNLKDGSVRIEQVIYVERESQKKIVIGKGGAILKEIGKQAREELEEILDRRVHLFLFVKVRKDWTEDRERYRNMGLDWVK</sequence>
<dbReference type="AlphaFoldDB" id="A0A501PT58"/>
<evidence type="ECO:0000313" key="11">
    <source>
        <dbReference type="EMBL" id="TPD63242.1"/>
    </source>
</evidence>
<dbReference type="Pfam" id="PF07650">
    <property type="entry name" value="KH_2"/>
    <property type="match status" value="1"/>
</dbReference>
<dbReference type="InterPro" id="IPR009019">
    <property type="entry name" value="KH_sf_prok-type"/>
</dbReference>
<dbReference type="Proteomes" id="UP000319148">
    <property type="component" value="Unassembled WGS sequence"/>
</dbReference>
<dbReference type="NCBIfam" id="TIGR00231">
    <property type="entry name" value="small_GTP"/>
    <property type="match status" value="1"/>
</dbReference>
<evidence type="ECO:0000256" key="2">
    <source>
        <dbReference type="ARBA" id="ARBA00020484"/>
    </source>
</evidence>
<reference evidence="12" key="1">
    <citation type="submission" date="2019-06" db="EMBL/GenBank/DDBJ databases">
        <title>The complete genome of Emcibacter congregatus ZYLT.</title>
        <authorList>
            <person name="Zhao Z."/>
        </authorList>
    </citation>
    <scope>NUCLEOTIDE SEQUENCE [LARGE SCALE GENOMIC DNA]</scope>
    <source>
        <strain evidence="12">MCCC 1A06723</strain>
    </source>
</reference>